<evidence type="ECO:0000256" key="3">
    <source>
        <dbReference type="ARBA" id="ARBA00023027"/>
    </source>
</evidence>
<keyword evidence="2" id="KW-0378">Hydrolase</keyword>
<dbReference type="GO" id="GO:0061809">
    <property type="term" value="F:NAD+ nucleosidase activity, cyclic ADP-ribose generating"/>
    <property type="evidence" value="ECO:0007669"/>
    <property type="project" value="UniProtKB-EC"/>
</dbReference>
<dbReference type="GO" id="GO:0007165">
    <property type="term" value="P:signal transduction"/>
    <property type="evidence" value="ECO:0007669"/>
    <property type="project" value="InterPro"/>
</dbReference>
<dbReference type="Gene3D" id="3.40.50.10140">
    <property type="entry name" value="Toll/interleukin-1 receptor homology (TIR) domain"/>
    <property type="match status" value="1"/>
</dbReference>
<dbReference type="FunFam" id="3.40.50.10140:FF:000007">
    <property type="entry name" value="Disease resistance protein (TIR-NBS-LRR class)"/>
    <property type="match status" value="1"/>
</dbReference>
<comment type="catalytic activity">
    <reaction evidence="4">
        <text>NAD(+) + H2O = ADP-D-ribose + nicotinamide + H(+)</text>
        <dbReference type="Rhea" id="RHEA:16301"/>
        <dbReference type="ChEBI" id="CHEBI:15377"/>
        <dbReference type="ChEBI" id="CHEBI:15378"/>
        <dbReference type="ChEBI" id="CHEBI:17154"/>
        <dbReference type="ChEBI" id="CHEBI:57540"/>
        <dbReference type="ChEBI" id="CHEBI:57967"/>
        <dbReference type="EC" id="3.2.2.6"/>
    </reaction>
    <physiologicalReaction direction="left-to-right" evidence="4">
        <dbReference type="Rhea" id="RHEA:16302"/>
    </physiologicalReaction>
</comment>
<dbReference type="SMART" id="SM00255">
    <property type="entry name" value="TIR"/>
    <property type="match status" value="1"/>
</dbReference>
<proteinExistence type="predicted"/>
<name>A0AAE1JUY6_9FABA</name>
<dbReference type="InterPro" id="IPR035897">
    <property type="entry name" value="Toll_tir_struct_dom_sf"/>
</dbReference>
<accession>A0AAE1JUY6</accession>
<dbReference type="PANTHER" id="PTHR32009">
    <property type="entry name" value="TMV RESISTANCE PROTEIN N-LIKE"/>
    <property type="match status" value="1"/>
</dbReference>
<dbReference type="AlphaFoldDB" id="A0AAE1JUY6"/>
<evidence type="ECO:0000313" key="7">
    <source>
        <dbReference type="Proteomes" id="UP001293593"/>
    </source>
</evidence>
<reference evidence="6" key="1">
    <citation type="submission" date="2023-10" db="EMBL/GenBank/DDBJ databases">
        <title>Chromosome-level genome of the transformable northern wattle, Acacia crassicarpa.</title>
        <authorList>
            <person name="Massaro I."/>
            <person name="Sinha N.R."/>
            <person name="Poethig S."/>
            <person name="Leichty A.R."/>
        </authorList>
    </citation>
    <scope>NUCLEOTIDE SEQUENCE</scope>
    <source>
        <strain evidence="6">Acra3RX</strain>
        <tissue evidence="6">Leaf</tissue>
    </source>
</reference>
<keyword evidence="7" id="KW-1185">Reference proteome</keyword>
<keyword evidence="3" id="KW-0520">NAD</keyword>
<dbReference type="Proteomes" id="UP001293593">
    <property type="component" value="Unassembled WGS sequence"/>
</dbReference>
<dbReference type="PROSITE" id="PS50104">
    <property type="entry name" value="TIR"/>
    <property type="match status" value="1"/>
</dbReference>
<dbReference type="SUPFAM" id="SSF52200">
    <property type="entry name" value="Toll/Interleukin receptor TIR domain"/>
    <property type="match status" value="1"/>
</dbReference>
<dbReference type="InterPro" id="IPR000157">
    <property type="entry name" value="TIR_dom"/>
</dbReference>
<dbReference type="EMBL" id="JAWXYG010000004">
    <property type="protein sequence ID" value="KAK4276093.1"/>
    <property type="molecule type" value="Genomic_DNA"/>
</dbReference>
<dbReference type="Pfam" id="PF01582">
    <property type="entry name" value="TIR"/>
    <property type="match status" value="1"/>
</dbReference>
<comment type="caution">
    <text evidence="6">The sequence shown here is derived from an EMBL/GenBank/DDBJ whole genome shotgun (WGS) entry which is preliminary data.</text>
</comment>
<dbReference type="PANTHER" id="PTHR32009:SF39">
    <property type="entry name" value="TIR DOMAIN-CONTAINING PROTEIN"/>
    <property type="match status" value="1"/>
</dbReference>
<evidence type="ECO:0000259" key="5">
    <source>
        <dbReference type="PROSITE" id="PS50104"/>
    </source>
</evidence>
<evidence type="ECO:0000313" key="6">
    <source>
        <dbReference type="EMBL" id="KAK4276093.1"/>
    </source>
</evidence>
<evidence type="ECO:0000256" key="2">
    <source>
        <dbReference type="ARBA" id="ARBA00022801"/>
    </source>
</evidence>
<evidence type="ECO:0000256" key="4">
    <source>
        <dbReference type="ARBA" id="ARBA00047304"/>
    </source>
</evidence>
<evidence type="ECO:0000256" key="1">
    <source>
        <dbReference type="ARBA" id="ARBA00011982"/>
    </source>
</evidence>
<organism evidence="6 7">
    <name type="scientific">Acacia crassicarpa</name>
    <name type="common">northern wattle</name>
    <dbReference type="NCBI Taxonomy" id="499986"/>
    <lineage>
        <taxon>Eukaryota</taxon>
        <taxon>Viridiplantae</taxon>
        <taxon>Streptophyta</taxon>
        <taxon>Embryophyta</taxon>
        <taxon>Tracheophyta</taxon>
        <taxon>Spermatophyta</taxon>
        <taxon>Magnoliopsida</taxon>
        <taxon>eudicotyledons</taxon>
        <taxon>Gunneridae</taxon>
        <taxon>Pentapetalae</taxon>
        <taxon>rosids</taxon>
        <taxon>fabids</taxon>
        <taxon>Fabales</taxon>
        <taxon>Fabaceae</taxon>
        <taxon>Caesalpinioideae</taxon>
        <taxon>mimosoid clade</taxon>
        <taxon>Acacieae</taxon>
        <taxon>Acacia</taxon>
    </lineage>
</organism>
<dbReference type="EC" id="3.2.2.6" evidence="1"/>
<protein>
    <recommendedName>
        <fullName evidence="1">ADP-ribosyl cyclase/cyclic ADP-ribose hydrolase</fullName>
        <ecNumber evidence="1">3.2.2.6</ecNumber>
    </recommendedName>
</protein>
<gene>
    <name evidence="6" type="ORF">QN277_019082</name>
</gene>
<sequence>MARNADGVGCSSSSSRSTKKWKYHVFLSFRGEDTRKNFTDHLYAALIRKGLKTFRDDEELERGQSIQPRLLQAIEESRSAIVVLSPNYASSTWCLDELQKIIHLKEESSLQVFPIFYGVDPSDVKKQKGSFAEAFKNHEESSTQDKMKVQGWRDALKQVATISGWDSRNR</sequence>
<feature type="domain" description="TIR" evidence="5">
    <location>
        <begin position="21"/>
        <end position="159"/>
    </location>
</feature>